<dbReference type="InterPro" id="IPR014710">
    <property type="entry name" value="RmlC-like_jellyroll"/>
</dbReference>
<dbReference type="InterPro" id="IPR013096">
    <property type="entry name" value="Cupin_2"/>
</dbReference>
<reference evidence="2" key="1">
    <citation type="submission" date="2016-04" db="EMBL/GenBank/DDBJ databases">
        <authorList>
            <person name="Evans L.H."/>
            <person name="Alamgir A."/>
            <person name="Owens N."/>
            <person name="Weber N.D."/>
            <person name="Virtaneva K."/>
            <person name="Barbian K."/>
            <person name="Babar A."/>
            <person name="Rosenke K."/>
        </authorList>
    </citation>
    <scope>NUCLEOTIDE SEQUENCE</scope>
    <source>
        <strain evidence="2">86</strain>
    </source>
</reference>
<dbReference type="EMBL" id="FLUQ01000001">
    <property type="protein sequence ID" value="SBV98686.1"/>
    <property type="molecule type" value="Genomic_DNA"/>
</dbReference>
<feature type="domain" description="Cupin type-2" evidence="1">
    <location>
        <begin position="56"/>
        <end position="113"/>
    </location>
</feature>
<evidence type="ECO:0000259" key="1">
    <source>
        <dbReference type="Pfam" id="PF07883"/>
    </source>
</evidence>
<dbReference type="Pfam" id="PF07883">
    <property type="entry name" value="Cupin_2"/>
    <property type="match status" value="1"/>
</dbReference>
<protein>
    <recommendedName>
        <fullName evidence="1">Cupin type-2 domain-containing protein</fullName>
    </recommendedName>
</protein>
<accession>A0A212JGV5</accession>
<name>A0A212JGV5_9DELT</name>
<dbReference type="Gene3D" id="2.60.120.10">
    <property type="entry name" value="Jelly Rolls"/>
    <property type="match status" value="1"/>
</dbReference>
<organism evidence="2">
    <name type="scientific">uncultured delta proteobacterium</name>
    <dbReference type="NCBI Taxonomy" id="34034"/>
    <lineage>
        <taxon>Bacteria</taxon>
        <taxon>Deltaproteobacteria</taxon>
        <taxon>environmental samples</taxon>
    </lineage>
</organism>
<proteinExistence type="predicted"/>
<sequence>MQSWNFGHFGNGFLAAGQERRDVASLPWTEHKDFKGVFLKTVVTSGDTRNAFTCHLVRIEPGCAIGLHTHPASLELHEVVTGEGSCVTPEGEIPYTPGVMAILPQNEPHEVRAGKAGLCLLAKFVTAGGGNSAA</sequence>
<evidence type="ECO:0000313" key="2">
    <source>
        <dbReference type="EMBL" id="SBV98686.1"/>
    </source>
</evidence>
<dbReference type="AlphaFoldDB" id="A0A212JGV5"/>
<gene>
    <name evidence="2" type="ORF">KL86DPRO_11430</name>
</gene>
<dbReference type="InterPro" id="IPR011051">
    <property type="entry name" value="RmlC_Cupin_sf"/>
</dbReference>
<dbReference type="SUPFAM" id="SSF51182">
    <property type="entry name" value="RmlC-like cupins"/>
    <property type="match status" value="1"/>
</dbReference>